<dbReference type="GO" id="GO:0000139">
    <property type="term" value="C:Golgi membrane"/>
    <property type="evidence" value="ECO:0007669"/>
    <property type="project" value="UniProtKB-SubCell"/>
</dbReference>
<sequence>MRKLNQLFLILVLSLILLLFVSIFYNLYYIQTYQTNAVLKTRDDGLSSLATIYVITPTYDRFVQKAELIRLSHTLILAKNIHWILVEDSLQKTPLVTRFLKNIQDYGHLSYTHLNALTPPQFKLKTTDPNWLKPRGVLQRNAGIEW</sequence>
<dbReference type="OrthoDB" id="675023at2759"/>
<keyword evidence="6 11" id="KW-0735">Signal-anchor</keyword>
<evidence type="ECO:0000256" key="11">
    <source>
        <dbReference type="RuleBase" id="RU363127"/>
    </source>
</evidence>
<dbReference type="Gene3D" id="3.90.550.10">
    <property type="entry name" value="Spore Coat Polysaccharide Biosynthesis Protein SpsA, Chain A"/>
    <property type="match status" value="1"/>
</dbReference>
<dbReference type="InterPro" id="IPR005027">
    <property type="entry name" value="Glyco_trans_43"/>
</dbReference>
<comment type="similarity">
    <text evidence="2 11">Belongs to the glycosyltransferase 43 family.</text>
</comment>
<comment type="catalytic activity">
    <reaction evidence="10 11">
        <text>3-O-(beta-D-galactosyl-(1-&gt;3)-beta-D-galactosyl-(1-&gt;4)-beta-D-xylosyl)-L-seryl-[protein] + UDP-alpha-D-glucuronate = 3-O-(beta-D-GlcA-(1-&gt;3)-beta-D-Gal-(1-&gt;3)-beta-D-Gal-(1-&gt;4)-beta-D-Xyl)-L-seryl-[protein] + UDP + H(+)</text>
        <dbReference type="Rhea" id="RHEA:24168"/>
        <dbReference type="Rhea" id="RHEA-COMP:12571"/>
        <dbReference type="Rhea" id="RHEA-COMP:12573"/>
        <dbReference type="ChEBI" id="CHEBI:15378"/>
        <dbReference type="ChEBI" id="CHEBI:58052"/>
        <dbReference type="ChEBI" id="CHEBI:58223"/>
        <dbReference type="ChEBI" id="CHEBI:132090"/>
        <dbReference type="ChEBI" id="CHEBI:132093"/>
        <dbReference type="EC" id="2.4.1.135"/>
    </reaction>
</comment>
<evidence type="ECO:0000256" key="9">
    <source>
        <dbReference type="ARBA" id="ARBA00023180"/>
    </source>
</evidence>
<dbReference type="AlphaFoldDB" id="A0A7R9MTL8"/>
<comment type="subcellular location">
    <subcellularLocation>
        <location evidence="11">Golgi apparatus membrane</location>
        <topology evidence="11">Single-pass type II membrane protein</topology>
    </subcellularLocation>
    <subcellularLocation>
        <location evidence="1">Membrane</location>
        <topology evidence="1">Single-pass type II membrane protein</topology>
    </subcellularLocation>
</comment>
<keyword evidence="11" id="KW-0479">Metal-binding</keyword>
<evidence type="ECO:0000313" key="13">
    <source>
        <dbReference type="Proteomes" id="UP000728032"/>
    </source>
</evidence>
<evidence type="ECO:0000256" key="1">
    <source>
        <dbReference type="ARBA" id="ARBA00004606"/>
    </source>
</evidence>
<evidence type="ECO:0000256" key="8">
    <source>
        <dbReference type="ARBA" id="ARBA00023136"/>
    </source>
</evidence>
<proteinExistence type="inferred from homology"/>
<keyword evidence="11" id="KW-0333">Golgi apparatus</keyword>
<dbReference type="EMBL" id="OC958002">
    <property type="protein sequence ID" value="CAD7665073.1"/>
    <property type="molecule type" value="Genomic_DNA"/>
</dbReference>
<reference evidence="12" key="1">
    <citation type="submission" date="2020-11" db="EMBL/GenBank/DDBJ databases">
        <authorList>
            <person name="Tran Van P."/>
        </authorList>
    </citation>
    <scope>NUCLEOTIDE SEQUENCE</scope>
</reference>
<evidence type="ECO:0000256" key="6">
    <source>
        <dbReference type="ARBA" id="ARBA00022968"/>
    </source>
</evidence>
<feature type="transmembrane region" description="Helical" evidence="11">
    <location>
        <begin position="7"/>
        <end position="28"/>
    </location>
</feature>
<dbReference type="GO" id="GO:0046872">
    <property type="term" value="F:metal ion binding"/>
    <property type="evidence" value="ECO:0007669"/>
    <property type="project" value="UniProtKB-KW"/>
</dbReference>
<organism evidence="12">
    <name type="scientific">Oppiella nova</name>
    <dbReference type="NCBI Taxonomy" id="334625"/>
    <lineage>
        <taxon>Eukaryota</taxon>
        <taxon>Metazoa</taxon>
        <taxon>Ecdysozoa</taxon>
        <taxon>Arthropoda</taxon>
        <taxon>Chelicerata</taxon>
        <taxon>Arachnida</taxon>
        <taxon>Acari</taxon>
        <taxon>Acariformes</taxon>
        <taxon>Sarcoptiformes</taxon>
        <taxon>Oribatida</taxon>
        <taxon>Brachypylina</taxon>
        <taxon>Oppioidea</taxon>
        <taxon>Oppiidae</taxon>
        <taxon>Oppiella</taxon>
    </lineage>
</organism>
<dbReference type="PANTHER" id="PTHR10896">
    <property type="entry name" value="GALACTOSYLGALACTOSYLXYLOSYLPROTEIN 3-BETA-GLUCURONOSYLTRANSFERASE BETA-1,3-GLUCURONYLTRANSFERASE"/>
    <property type="match status" value="1"/>
</dbReference>
<dbReference type="Proteomes" id="UP000728032">
    <property type="component" value="Unassembled WGS sequence"/>
</dbReference>
<dbReference type="UniPathway" id="UPA00378"/>
<name>A0A7R9MTL8_9ACAR</name>
<keyword evidence="9" id="KW-0325">Glycoprotein</keyword>
<keyword evidence="5 11" id="KW-0812">Transmembrane</keyword>
<evidence type="ECO:0000256" key="10">
    <source>
        <dbReference type="ARBA" id="ARBA00047979"/>
    </source>
</evidence>
<dbReference type="GO" id="GO:0015018">
    <property type="term" value="F:galactosylgalactosylxylosylprotein 3-beta-glucuronosyltransferase activity"/>
    <property type="evidence" value="ECO:0007669"/>
    <property type="project" value="UniProtKB-UniRule"/>
</dbReference>
<dbReference type="SUPFAM" id="SSF53448">
    <property type="entry name" value="Nucleotide-diphospho-sugar transferases"/>
    <property type="match status" value="1"/>
</dbReference>
<comment type="pathway">
    <text evidence="11">Protein modification; protein glycosylation.</text>
</comment>
<gene>
    <name evidence="12" type="ORF">ONB1V03_LOCUS21631</name>
</gene>
<keyword evidence="13" id="KW-1185">Reference proteome</keyword>
<feature type="non-terminal residue" evidence="12">
    <location>
        <position position="1"/>
    </location>
</feature>
<evidence type="ECO:0000256" key="5">
    <source>
        <dbReference type="ARBA" id="ARBA00022692"/>
    </source>
</evidence>
<dbReference type="InterPro" id="IPR029044">
    <property type="entry name" value="Nucleotide-diphossugar_trans"/>
</dbReference>
<dbReference type="GO" id="GO:0005975">
    <property type="term" value="P:carbohydrate metabolic process"/>
    <property type="evidence" value="ECO:0007669"/>
    <property type="project" value="TreeGrafter"/>
</dbReference>
<keyword evidence="7 11" id="KW-1133">Transmembrane helix</keyword>
<comment type="cofactor">
    <cofactor evidence="11">
        <name>Mn(2+)</name>
        <dbReference type="ChEBI" id="CHEBI:29035"/>
    </cofactor>
</comment>
<keyword evidence="8 11" id="KW-0472">Membrane</keyword>
<protein>
    <recommendedName>
        <fullName evidence="3 11">Galactosylgalactosylxylosylprotein 3-beta-glucuronosyltransferase</fullName>
        <ecNumber evidence="3 11">2.4.1.135</ecNumber>
    </recommendedName>
</protein>
<keyword evidence="4 11" id="KW-0808">Transferase</keyword>
<evidence type="ECO:0000256" key="7">
    <source>
        <dbReference type="ARBA" id="ARBA00022989"/>
    </source>
</evidence>
<keyword evidence="11" id="KW-0464">Manganese</keyword>
<evidence type="ECO:0000256" key="3">
    <source>
        <dbReference type="ARBA" id="ARBA00012641"/>
    </source>
</evidence>
<dbReference type="EMBL" id="CAJPVJ010043177">
    <property type="protein sequence ID" value="CAG2182210.1"/>
    <property type="molecule type" value="Genomic_DNA"/>
</dbReference>
<dbReference type="EC" id="2.4.1.135" evidence="3 11"/>
<dbReference type="Pfam" id="PF03360">
    <property type="entry name" value="Glyco_transf_43"/>
    <property type="match status" value="1"/>
</dbReference>
<dbReference type="GO" id="GO:0050650">
    <property type="term" value="P:chondroitin sulfate proteoglycan biosynthetic process"/>
    <property type="evidence" value="ECO:0007669"/>
    <property type="project" value="TreeGrafter"/>
</dbReference>
<accession>A0A7R9MTL8</accession>
<dbReference type="PANTHER" id="PTHR10896:SF65">
    <property type="entry name" value="GALACTOSYLGALACTOSYLXYLOSYLPROTEIN 3-BETA-GLUCURONOSYLTRANSFERASE 3"/>
    <property type="match status" value="1"/>
</dbReference>
<evidence type="ECO:0000256" key="2">
    <source>
        <dbReference type="ARBA" id="ARBA00007706"/>
    </source>
</evidence>
<evidence type="ECO:0000256" key="4">
    <source>
        <dbReference type="ARBA" id="ARBA00022679"/>
    </source>
</evidence>
<evidence type="ECO:0000313" key="12">
    <source>
        <dbReference type="EMBL" id="CAD7665073.1"/>
    </source>
</evidence>